<name>A0A392UDC0_9FABA</name>
<dbReference type="AlphaFoldDB" id="A0A392UDC0"/>
<reference evidence="2 3" key="1">
    <citation type="journal article" date="2018" name="Front. Plant Sci.">
        <title>Red Clover (Trifolium pratense) and Zigzag Clover (T. medium) - A Picture of Genomic Similarities and Differences.</title>
        <authorList>
            <person name="Dluhosova J."/>
            <person name="Istvanek J."/>
            <person name="Nedelnik J."/>
            <person name="Repkova J."/>
        </authorList>
    </citation>
    <scope>NUCLEOTIDE SEQUENCE [LARGE SCALE GENOMIC DNA]</scope>
    <source>
        <strain evidence="3">cv. 10/8</strain>
        <tissue evidence="2">Leaf</tissue>
    </source>
</reference>
<evidence type="ECO:0000256" key="1">
    <source>
        <dbReference type="SAM" id="MobiDB-lite"/>
    </source>
</evidence>
<feature type="compositionally biased region" description="Basic residues" evidence="1">
    <location>
        <begin position="26"/>
        <end position="35"/>
    </location>
</feature>
<accession>A0A392UDC0</accession>
<comment type="caution">
    <text evidence="2">The sequence shown here is derived from an EMBL/GenBank/DDBJ whole genome shotgun (WGS) entry which is preliminary data.</text>
</comment>
<protein>
    <submittedName>
        <fullName evidence="2">Uncharacterized protein</fullName>
    </submittedName>
</protein>
<evidence type="ECO:0000313" key="2">
    <source>
        <dbReference type="EMBL" id="MCI71513.1"/>
    </source>
</evidence>
<feature type="non-terminal residue" evidence="2">
    <location>
        <position position="1"/>
    </location>
</feature>
<dbReference type="EMBL" id="LXQA010797600">
    <property type="protein sequence ID" value="MCI71513.1"/>
    <property type="molecule type" value="Genomic_DNA"/>
</dbReference>
<keyword evidence="3" id="KW-1185">Reference proteome</keyword>
<organism evidence="2 3">
    <name type="scientific">Trifolium medium</name>
    <dbReference type="NCBI Taxonomy" id="97028"/>
    <lineage>
        <taxon>Eukaryota</taxon>
        <taxon>Viridiplantae</taxon>
        <taxon>Streptophyta</taxon>
        <taxon>Embryophyta</taxon>
        <taxon>Tracheophyta</taxon>
        <taxon>Spermatophyta</taxon>
        <taxon>Magnoliopsida</taxon>
        <taxon>eudicotyledons</taxon>
        <taxon>Gunneridae</taxon>
        <taxon>Pentapetalae</taxon>
        <taxon>rosids</taxon>
        <taxon>fabids</taxon>
        <taxon>Fabales</taxon>
        <taxon>Fabaceae</taxon>
        <taxon>Papilionoideae</taxon>
        <taxon>50 kb inversion clade</taxon>
        <taxon>NPAAA clade</taxon>
        <taxon>Hologalegina</taxon>
        <taxon>IRL clade</taxon>
        <taxon>Trifolieae</taxon>
        <taxon>Trifolium</taxon>
    </lineage>
</organism>
<feature type="region of interest" description="Disordered" evidence="1">
    <location>
        <begin position="1"/>
        <end position="71"/>
    </location>
</feature>
<proteinExistence type="predicted"/>
<evidence type="ECO:0000313" key="3">
    <source>
        <dbReference type="Proteomes" id="UP000265520"/>
    </source>
</evidence>
<feature type="non-terminal residue" evidence="2">
    <location>
        <position position="71"/>
    </location>
</feature>
<dbReference type="Proteomes" id="UP000265520">
    <property type="component" value="Unassembled WGS sequence"/>
</dbReference>
<sequence length="71" mass="8012">VKDPSLKPVRYGPRRSWSKGTVPSEKKRKPLKRKSAPSSESDYDAEMDAQSIEPPTKKAMSVKKVPQEVEE</sequence>